<dbReference type="RefSeq" id="WP_093425524.1">
    <property type="nucleotide sequence ID" value="NZ_FOXA01000039.1"/>
</dbReference>
<accession>A0A1I5W261</accession>
<proteinExistence type="predicted"/>
<gene>
    <name evidence="1" type="ORF">SAMN04488047_1398</name>
</gene>
<reference evidence="1 2" key="1">
    <citation type="submission" date="2016-10" db="EMBL/GenBank/DDBJ databases">
        <authorList>
            <person name="de Groot N.N."/>
        </authorList>
    </citation>
    <scope>NUCLEOTIDE SEQUENCE [LARGE SCALE GENOMIC DNA]</scope>
    <source>
        <strain evidence="1 2">DSM 19547</strain>
    </source>
</reference>
<protein>
    <submittedName>
        <fullName evidence="1">Uncharacterized protein</fullName>
    </submittedName>
</protein>
<evidence type="ECO:0000313" key="2">
    <source>
        <dbReference type="Proteomes" id="UP000199356"/>
    </source>
</evidence>
<keyword evidence="2" id="KW-1185">Reference proteome</keyword>
<dbReference type="EMBL" id="FOXA01000039">
    <property type="protein sequence ID" value="SFQ13832.1"/>
    <property type="molecule type" value="Genomic_DNA"/>
</dbReference>
<sequence>MSPYAEKIDPTYALVVYQAAEKYGVKIMNPRYFEPRVSIGPSYWGLRIATLQDGRYLAVSYDEDHWIAAVVDDEEMGNPFADEVQPEYDGNAMERIANRLKVGMDWLYCYRHPDDDEY</sequence>
<name>A0A1I5W261_9RHOB</name>
<dbReference type="Proteomes" id="UP000199356">
    <property type="component" value="Unassembled WGS sequence"/>
</dbReference>
<organism evidence="1 2">
    <name type="scientific">Tranquillimonas alkanivorans</name>
    <dbReference type="NCBI Taxonomy" id="441119"/>
    <lineage>
        <taxon>Bacteria</taxon>
        <taxon>Pseudomonadati</taxon>
        <taxon>Pseudomonadota</taxon>
        <taxon>Alphaproteobacteria</taxon>
        <taxon>Rhodobacterales</taxon>
        <taxon>Roseobacteraceae</taxon>
        <taxon>Tranquillimonas</taxon>
    </lineage>
</organism>
<evidence type="ECO:0000313" key="1">
    <source>
        <dbReference type="EMBL" id="SFQ13832.1"/>
    </source>
</evidence>
<dbReference type="AlphaFoldDB" id="A0A1I5W261"/>